<dbReference type="InterPro" id="IPR045613">
    <property type="entry name" value="DUF6448"/>
</dbReference>
<reference evidence="1 2" key="1">
    <citation type="submission" date="2023-08" db="EMBL/GenBank/DDBJ databases">
        <authorList>
            <person name="Folkvardsen B D."/>
            <person name="Norman A."/>
        </authorList>
    </citation>
    <scope>NUCLEOTIDE SEQUENCE [LARGE SCALE GENOMIC DNA]</scope>
    <source>
        <strain evidence="1 2">Mu0053</strain>
    </source>
</reference>
<dbReference type="EMBL" id="OY726397">
    <property type="protein sequence ID" value="CAJ1509962.1"/>
    <property type="molecule type" value="Genomic_DNA"/>
</dbReference>
<name>A0ABM9M476_9MYCO</name>
<gene>
    <name evidence="1" type="ORF">MU0053_004373</name>
</gene>
<dbReference type="Pfam" id="PF20046">
    <property type="entry name" value="DUF6448"/>
    <property type="match status" value="1"/>
</dbReference>
<evidence type="ECO:0000313" key="1">
    <source>
        <dbReference type="EMBL" id="CAJ1509962.1"/>
    </source>
</evidence>
<protein>
    <submittedName>
        <fullName evidence="1">DUF6448 family protein</fullName>
    </submittedName>
</protein>
<accession>A0ABM9M476</accession>
<keyword evidence="2" id="KW-1185">Reference proteome</keyword>
<sequence>MIAVLLVVLGIAAAAMVLLKPLRASAHCDTMDGPVVQAGRLALEHGNVNYAASWVQPDGEAELRAAFDHSRAVRGLNDDARELADRYFLENLVRIHRAGEGAGFDGLKPSGAAVDEKVLAADRCIEVGSLDPLAGLVPAEQWPELQRRFDNAIALKNYDVDDVAAGRAYIAAYVRFFKFVEGEDHDHHQHGHRHADLVHH</sequence>
<evidence type="ECO:0000313" key="2">
    <source>
        <dbReference type="Proteomes" id="UP001190465"/>
    </source>
</evidence>
<dbReference type="RefSeq" id="WP_308479671.1">
    <property type="nucleotide sequence ID" value="NZ_OY726397.1"/>
</dbReference>
<proteinExistence type="predicted"/>
<organism evidence="1 2">
    <name type="scientific">[Mycobacterium] burgundiense</name>
    <dbReference type="NCBI Taxonomy" id="3064286"/>
    <lineage>
        <taxon>Bacteria</taxon>
        <taxon>Bacillati</taxon>
        <taxon>Actinomycetota</taxon>
        <taxon>Actinomycetes</taxon>
        <taxon>Mycobacteriales</taxon>
        <taxon>Mycobacteriaceae</taxon>
        <taxon>Mycolicibacterium</taxon>
    </lineage>
</organism>
<dbReference type="Proteomes" id="UP001190465">
    <property type="component" value="Chromosome"/>
</dbReference>